<dbReference type="Pfam" id="PF00646">
    <property type="entry name" value="F-box"/>
    <property type="match status" value="1"/>
</dbReference>
<feature type="domain" description="F-box associated beta-propeller type 1" evidence="2">
    <location>
        <begin position="109"/>
        <end position="284"/>
    </location>
</feature>
<comment type="caution">
    <text evidence="3">The sequence shown here is derived from an EMBL/GenBank/DDBJ whole genome shotgun (WGS) entry which is preliminary data.</text>
</comment>
<dbReference type="SUPFAM" id="SSF81383">
    <property type="entry name" value="F-box domain"/>
    <property type="match status" value="1"/>
</dbReference>
<dbReference type="InterPro" id="IPR001810">
    <property type="entry name" value="F-box_dom"/>
</dbReference>
<proteinExistence type="predicted"/>
<evidence type="ECO:0000313" key="3">
    <source>
        <dbReference type="EMBL" id="KAL0377007.1"/>
    </source>
</evidence>
<feature type="domain" description="F-box" evidence="1">
    <location>
        <begin position="6"/>
        <end position="36"/>
    </location>
</feature>
<dbReference type="AlphaFoldDB" id="A0AAW2R9U2"/>
<dbReference type="EMBL" id="JACGWM010000004">
    <property type="protein sequence ID" value="KAL0377007.1"/>
    <property type="molecule type" value="Genomic_DNA"/>
</dbReference>
<dbReference type="InterPro" id="IPR006527">
    <property type="entry name" value="F-box-assoc_dom_typ1"/>
</dbReference>
<dbReference type="PANTHER" id="PTHR31672">
    <property type="entry name" value="BNACNNG10540D PROTEIN"/>
    <property type="match status" value="1"/>
</dbReference>
<sequence length="299" mass="34590">MCNNGDILSEILSYLPVKSLLRFKTVVKSWQDIIGSWAFVKLHLENYCNNCSNDKGILVRVYDGTTYKWKLSTKYIDCSKLCRQSMLDADFMEPIRRDEIPFYQRMVGPIDGLICIHGIDRNTVIALCNPSLARTQFLPISPISRNPNSHVYQRHVGFGFDIHKDLKVVLLFILDYDEKPLVEIYSQSTNTWEELDHEIPNDMYVKNAIMPYKNGSLSFSHWLAFKQLRQTDGANYSLLSFNMQNEVFERTSLPPCVHDAAYERQVKLRFLAEDDSLLLLFTHSGDKILHQMCVSRDGC</sequence>
<protein>
    <submittedName>
        <fullName evidence="3">F-box protein</fullName>
    </submittedName>
</protein>
<dbReference type="NCBIfam" id="TIGR01640">
    <property type="entry name" value="F_box_assoc_1"/>
    <property type="match status" value="1"/>
</dbReference>
<dbReference type="Gene3D" id="1.20.1280.50">
    <property type="match status" value="1"/>
</dbReference>
<dbReference type="InterPro" id="IPR017451">
    <property type="entry name" value="F-box-assoc_interact_dom"/>
</dbReference>
<accession>A0AAW2R9U2</accession>
<dbReference type="Pfam" id="PF07734">
    <property type="entry name" value="FBA_1"/>
    <property type="match status" value="1"/>
</dbReference>
<reference evidence="3" key="2">
    <citation type="journal article" date="2024" name="Plant">
        <title>Genomic evolution and insights into agronomic trait innovations of Sesamum species.</title>
        <authorList>
            <person name="Miao H."/>
            <person name="Wang L."/>
            <person name="Qu L."/>
            <person name="Liu H."/>
            <person name="Sun Y."/>
            <person name="Le M."/>
            <person name="Wang Q."/>
            <person name="Wei S."/>
            <person name="Zheng Y."/>
            <person name="Lin W."/>
            <person name="Duan Y."/>
            <person name="Cao H."/>
            <person name="Xiong S."/>
            <person name="Wang X."/>
            <person name="Wei L."/>
            <person name="Li C."/>
            <person name="Ma Q."/>
            <person name="Ju M."/>
            <person name="Zhao R."/>
            <person name="Li G."/>
            <person name="Mu C."/>
            <person name="Tian Q."/>
            <person name="Mei H."/>
            <person name="Zhang T."/>
            <person name="Gao T."/>
            <person name="Zhang H."/>
        </authorList>
    </citation>
    <scope>NUCLEOTIDE SEQUENCE</scope>
    <source>
        <strain evidence="3">KEN8</strain>
    </source>
</reference>
<evidence type="ECO:0000259" key="2">
    <source>
        <dbReference type="Pfam" id="PF07734"/>
    </source>
</evidence>
<name>A0AAW2R9U2_9LAMI</name>
<gene>
    <name evidence="3" type="ORF">Scaly_0818300</name>
</gene>
<organism evidence="3">
    <name type="scientific">Sesamum calycinum</name>
    <dbReference type="NCBI Taxonomy" id="2727403"/>
    <lineage>
        <taxon>Eukaryota</taxon>
        <taxon>Viridiplantae</taxon>
        <taxon>Streptophyta</taxon>
        <taxon>Embryophyta</taxon>
        <taxon>Tracheophyta</taxon>
        <taxon>Spermatophyta</taxon>
        <taxon>Magnoliopsida</taxon>
        <taxon>eudicotyledons</taxon>
        <taxon>Gunneridae</taxon>
        <taxon>Pentapetalae</taxon>
        <taxon>asterids</taxon>
        <taxon>lamiids</taxon>
        <taxon>Lamiales</taxon>
        <taxon>Pedaliaceae</taxon>
        <taxon>Sesamum</taxon>
    </lineage>
</organism>
<dbReference type="InterPro" id="IPR050796">
    <property type="entry name" value="SCF_F-box_component"/>
</dbReference>
<evidence type="ECO:0000259" key="1">
    <source>
        <dbReference type="Pfam" id="PF00646"/>
    </source>
</evidence>
<reference evidence="3" key="1">
    <citation type="submission" date="2020-06" db="EMBL/GenBank/DDBJ databases">
        <authorList>
            <person name="Li T."/>
            <person name="Hu X."/>
            <person name="Zhang T."/>
            <person name="Song X."/>
            <person name="Zhang H."/>
            <person name="Dai N."/>
            <person name="Sheng W."/>
            <person name="Hou X."/>
            <person name="Wei L."/>
        </authorList>
    </citation>
    <scope>NUCLEOTIDE SEQUENCE</scope>
    <source>
        <strain evidence="3">KEN8</strain>
        <tissue evidence="3">Leaf</tissue>
    </source>
</reference>
<dbReference type="PANTHER" id="PTHR31672:SF13">
    <property type="entry name" value="F-BOX PROTEIN CPR30-LIKE"/>
    <property type="match status" value="1"/>
</dbReference>
<dbReference type="InterPro" id="IPR036047">
    <property type="entry name" value="F-box-like_dom_sf"/>
</dbReference>